<proteinExistence type="predicted"/>
<organism evidence="1 2">
    <name type="scientific">Smallanthus sonchifolius</name>
    <dbReference type="NCBI Taxonomy" id="185202"/>
    <lineage>
        <taxon>Eukaryota</taxon>
        <taxon>Viridiplantae</taxon>
        <taxon>Streptophyta</taxon>
        <taxon>Embryophyta</taxon>
        <taxon>Tracheophyta</taxon>
        <taxon>Spermatophyta</taxon>
        <taxon>Magnoliopsida</taxon>
        <taxon>eudicotyledons</taxon>
        <taxon>Gunneridae</taxon>
        <taxon>Pentapetalae</taxon>
        <taxon>asterids</taxon>
        <taxon>campanulids</taxon>
        <taxon>Asterales</taxon>
        <taxon>Asteraceae</taxon>
        <taxon>Asteroideae</taxon>
        <taxon>Heliantheae alliance</taxon>
        <taxon>Millerieae</taxon>
        <taxon>Smallanthus</taxon>
    </lineage>
</organism>
<gene>
    <name evidence="1" type="ORF">L1987_45953</name>
</gene>
<comment type="caution">
    <text evidence="1">The sequence shown here is derived from an EMBL/GenBank/DDBJ whole genome shotgun (WGS) entry which is preliminary data.</text>
</comment>
<name>A0ACB9FYD0_9ASTR</name>
<dbReference type="EMBL" id="CM042032">
    <property type="protein sequence ID" value="KAI3776182.1"/>
    <property type="molecule type" value="Genomic_DNA"/>
</dbReference>
<accession>A0ACB9FYD0</accession>
<reference evidence="1 2" key="2">
    <citation type="journal article" date="2022" name="Mol. Ecol. Resour.">
        <title>The genomes of chicory, endive, great burdock and yacon provide insights into Asteraceae paleo-polyploidization history and plant inulin production.</title>
        <authorList>
            <person name="Fan W."/>
            <person name="Wang S."/>
            <person name="Wang H."/>
            <person name="Wang A."/>
            <person name="Jiang F."/>
            <person name="Liu H."/>
            <person name="Zhao H."/>
            <person name="Xu D."/>
            <person name="Zhang Y."/>
        </authorList>
    </citation>
    <scope>NUCLEOTIDE SEQUENCE [LARGE SCALE GENOMIC DNA]</scope>
    <source>
        <strain evidence="2">cv. Yunnan</strain>
        <tissue evidence="1">Leaves</tissue>
    </source>
</reference>
<evidence type="ECO:0000313" key="2">
    <source>
        <dbReference type="Proteomes" id="UP001056120"/>
    </source>
</evidence>
<protein>
    <submittedName>
        <fullName evidence="1">Uncharacterized protein</fullName>
    </submittedName>
</protein>
<sequence length="164" mass="18059">MNRLILRLKMQDPKTTDESDTLQGERSDPLGKVLAGFPARSPVNGYGPIEGSVAFVVVLSEYASQEGYYRPQSSGLGQPCEDWFDIYSNEVLVNRLVRSYGTLISIFDDLKVLKQLRTPLGAKFSASFPRVKGFFFSISSNVRSYATKPGITTMAFSASTISVP</sequence>
<dbReference type="Proteomes" id="UP001056120">
    <property type="component" value="Linkage Group LG15"/>
</dbReference>
<reference evidence="2" key="1">
    <citation type="journal article" date="2022" name="Mol. Ecol. Resour.">
        <title>The genomes of chicory, endive, great burdock and yacon provide insights into Asteraceae palaeo-polyploidization history and plant inulin production.</title>
        <authorList>
            <person name="Fan W."/>
            <person name="Wang S."/>
            <person name="Wang H."/>
            <person name="Wang A."/>
            <person name="Jiang F."/>
            <person name="Liu H."/>
            <person name="Zhao H."/>
            <person name="Xu D."/>
            <person name="Zhang Y."/>
        </authorList>
    </citation>
    <scope>NUCLEOTIDE SEQUENCE [LARGE SCALE GENOMIC DNA]</scope>
    <source>
        <strain evidence="2">cv. Yunnan</strain>
    </source>
</reference>
<keyword evidence="2" id="KW-1185">Reference proteome</keyword>
<evidence type="ECO:0000313" key="1">
    <source>
        <dbReference type="EMBL" id="KAI3776182.1"/>
    </source>
</evidence>